<evidence type="ECO:0000256" key="2">
    <source>
        <dbReference type="ARBA" id="ARBA00022692"/>
    </source>
</evidence>
<dbReference type="GO" id="GO:0016020">
    <property type="term" value="C:membrane"/>
    <property type="evidence" value="ECO:0007669"/>
    <property type="project" value="UniProtKB-SubCell"/>
</dbReference>
<evidence type="ECO:0000256" key="4">
    <source>
        <dbReference type="ARBA" id="ARBA00023136"/>
    </source>
</evidence>
<keyword evidence="4 6" id="KW-0472">Membrane</keyword>
<reference evidence="7 8" key="1">
    <citation type="submission" date="2016-09" db="EMBL/GenBank/DDBJ databases">
        <title>Extensive genetic diversity and differential bi-allelic expression allows diatom success in the polar Southern Ocean.</title>
        <authorList>
            <consortium name="DOE Joint Genome Institute"/>
            <person name="Mock T."/>
            <person name="Otillar R.P."/>
            <person name="Strauss J."/>
            <person name="Dupont C."/>
            <person name="Frickenhaus S."/>
            <person name="Maumus F."/>
            <person name="Mcmullan M."/>
            <person name="Sanges R."/>
            <person name="Schmutz J."/>
            <person name="Toseland A."/>
            <person name="Valas R."/>
            <person name="Veluchamy A."/>
            <person name="Ward B.J."/>
            <person name="Allen A."/>
            <person name="Barry K."/>
            <person name="Falciatore A."/>
            <person name="Ferrante M."/>
            <person name="Fortunato A.E."/>
            <person name="Gloeckner G."/>
            <person name="Gruber A."/>
            <person name="Hipkin R."/>
            <person name="Janech M."/>
            <person name="Kroth P."/>
            <person name="Leese F."/>
            <person name="Lindquist E."/>
            <person name="Lyon B.R."/>
            <person name="Martin J."/>
            <person name="Mayer C."/>
            <person name="Parker M."/>
            <person name="Quesneville H."/>
            <person name="Raymond J."/>
            <person name="Uhlig C."/>
            <person name="Valentin K.U."/>
            <person name="Worden A.Z."/>
            <person name="Armbrust E.V."/>
            <person name="Bowler C."/>
            <person name="Green B."/>
            <person name="Moulton V."/>
            <person name="Van Oosterhout C."/>
            <person name="Grigoriev I."/>
        </authorList>
    </citation>
    <scope>NUCLEOTIDE SEQUENCE [LARGE SCALE GENOMIC DNA]</scope>
    <source>
        <strain evidence="7 8">CCMP1102</strain>
    </source>
</reference>
<evidence type="ECO:0000313" key="8">
    <source>
        <dbReference type="Proteomes" id="UP000095751"/>
    </source>
</evidence>
<feature type="transmembrane region" description="Helical" evidence="6">
    <location>
        <begin position="124"/>
        <end position="151"/>
    </location>
</feature>
<protein>
    <recommendedName>
        <fullName evidence="9">MAPEG-domain-containing protein</fullName>
    </recommendedName>
</protein>
<evidence type="ECO:0000256" key="1">
    <source>
        <dbReference type="ARBA" id="ARBA00004370"/>
    </source>
</evidence>
<evidence type="ECO:0000313" key="7">
    <source>
        <dbReference type="EMBL" id="OEU17434.1"/>
    </source>
</evidence>
<dbReference type="KEGG" id="fcy:FRACYDRAFT_207689"/>
<comment type="subcellular location">
    <subcellularLocation>
        <location evidence="1">Membrane</location>
    </subcellularLocation>
</comment>
<dbReference type="Pfam" id="PF01124">
    <property type="entry name" value="MAPEG"/>
    <property type="match status" value="1"/>
</dbReference>
<sequence>MAANHSITATSTTSNPNNMAQSPAPSKTAILMVYIVLGCVLSFFAGREPGTLPDYIAKELAPVMIVICGFLVSYSLWDCMAVGLAKHEANLLDRSYDQICSKPVPELVHLAQRVQTNQVEQLPVLLVGSISCAMFVNGRVAGVMTLLWAILRRGYATAYRNAAGATSLQDIGLSKYTIPAYFLSNVMLMASAVHAVRCLFISDTY</sequence>
<evidence type="ECO:0000256" key="6">
    <source>
        <dbReference type="SAM" id="Phobius"/>
    </source>
</evidence>
<gene>
    <name evidence="7" type="ORF">FRACYDRAFT_207689</name>
</gene>
<dbReference type="OrthoDB" id="431445at2759"/>
<name>A0A1E7FH31_9STRA</name>
<dbReference type="SUPFAM" id="SSF161084">
    <property type="entry name" value="MAPEG domain-like"/>
    <property type="match status" value="1"/>
</dbReference>
<dbReference type="Gene3D" id="1.20.120.550">
    <property type="entry name" value="Membrane associated eicosanoid/glutathione metabolism-like domain"/>
    <property type="match status" value="1"/>
</dbReference>
<keyword evidence="2 6" id="KW-0812">Transmembrane</keyword>
<keyword evidence="3 6" id="KW-1133">Transmembrane helix</keyword>
<evidence type="ECO:0000256" key="5">
    <source>
        <dbReference type="SAM" id="MobiDB-lite"/>
    </source>
</evidence>
<accession>A0A1E7FH31</accession>
<feature type="region of interest" description="Disordered" evidence="5">
    <location>
        <begin position="1"/>
        <end position="21"/>
    </location>
</feature>
<organism evidence="7 8">
    <name type="scientific">Fragilariopsis cylindrus CCMP1102</name>
    <dbReference type="NCBI Taxonomy" id="635003"/>
    <lineage>
        <taxon>Eukaryota</taxon>
        <taxon>Sar</taxon>
        <taxon>Stramenopiles</taxon>
        <taxon>Ochrophyta</taxon>
        <taxon>Bacillariophyta</taxon>
        <taxon>Bacillariophyceae</taxon>
        <taxon>Bacillariophycidae</taxon>
        <taxon>Bacillariales</taxon>
        <taxon>Bacillariaceae</taxon>
        <taxon>Fragilariopsis</taxon>
    </lineage>
</organism>
<feature type="transmembrane region" description="Helical" evidence="6">
    <location>
        <begin position="29"/>
        <end position="47"/>
    </location>
</feature>
<dbReference type="InParanoid" id="A0A1E7FH31"/>
<feature type="transmembrane region" description="Helical" evidence="6">
    <location>
        <begin position="59"/>
        <end position="77"/>
    </location>
</feature>
<dbReference type="AlphaFoldDB" id="A0A1E7FH31"/>
<dbReference type="Proteomes" id="UP000095751">
    <property type="component" value="Unassembled WGS sequence"/>
</dbReference>
<proteinExistence type="predicted"/>
<dbReference type="InterPro" id="IPR023352">
    <property type="entry name" value="MAPEG-like_dom_sf"/>
</dbReference>
<dbReference type="InterPro" id="IPR001129">
    <property type="entry name" value="Membr-assoc_MAPEG"/>
</dbReference>
<evidence type="ECO:0000256" key="3">
    <source>
        <dbReference type="ARBA" id="ARBA00022989"/>
    </source>
</evidence>
<keyword evidence="8" id="KW-1185">Reference proteome</keyword>
<evidence type="ECO:0008006" key="9">
    <source>
        <dbReference type="Google" id="ProtNLM"/>
    </source>
</evidence>
<dbReference type="EMBL" id="KV784357">
    <property type="protein sequence ID" value="OEU17434.1"/>
    <property type="molecule type" value="Genomic_DNA"/>
</dbReference>